<gene>
    <name evidence="1" type="ORF">SVIM_LOCUS499060</name>
</gene>
<proteinExistence type="predicted"/>
<evidence type="ECO:0000313" key="1">
    <source>
        <dbReference type="EMBL" id="VFU65032.1"/>
    </source>
</evidence>
<dbReference type="EMBL" id="CAADRP010002274">
    <property type="protein sequence ID" value="VFU65032.1"/>
    <property type="molecule type" value="Genomic_DNA"/>
</dbReference>
<reference evidence="1" key="1">
    <citation type="submission" date="2019-03" db="EMBL/GenBank/DDBJ databases">
        <authorList>
            <person name="Mank J."/>
            <person name="Almeida P."/>
        </authorList>
    </citation>
    <scope>NUCLEOTIDE SEQUENCE</scope>
    <source>
        <strain evidence="1">78183</strain>
    </source>
</reference>
<protein>
    <submittedName>
        <fullName evidence="1">Uncharacterized protein</fullName>
    </submittedName>
</protein>
<organism evidence="1">
    <name type="scientific">Salix viminalis</name>
    <name type="common">Common osier</name>
    <name type="synonym">Basket willow</name>
    <dbReference type="NCBI Taxonomy" id="40686"/>
    <lineage>
        <taxon>Eukaryota</taxon>
        <taxon>Viridiplantae</taxon>
        <taxon>Streptophyta</taxon>
        <taxon>Embryophyta</taxon>
        <taxon>Tracheophyta</taxon>
        <taxon>Spermatophyta</taxon>
        <taxon>Magnoliopsida</taxon>
        <taxon>eudicotyledons</taxon>
        <taxon>Gunneridae</taxon>
        <taxon>Pentapetalae</taxon>
        <taxon>rosids</taxon>
        <taxon>fabids</taxon>
        <taxon>Malpighiales</taxon>
        <taxon>Salicaceae</taxon>
        <taxon>Saliceae</taxon>
        <taxon>Salix</taxon>
    </lineage>
</organism>
<name>A0A6N2NCZ2_SALVM</name>
<sequence length="84" mass="9481">MDRKCVLLSFSRTFCHCLDSMIVLLTRCHDVLSALSQETISFASQPMVLDLQGLIESAWFSLLALPFWQENVVLSNGVLLNYNS</sequence>
<dbReference type="AlphaFoldDB" id="A0A6N2NCZ2"/>
<accession>A0A6N2NCZ2</accession>